<dbReference type="SUPFAM" id="SSF53448">
    <property type="entry name" value="Nucleotide-diphospho-sugar transferases"/>
    <property type="match status" value="1"/>
</dbReference>
<proteinExistence type="predicted"/>
<dbReference type="AlphaFoldDB" id="A0A6B9XYL5"/>
<evidence type="ECO:0000313" key="2">
    <source>
        <dbReference type="EMBL" id="QHR93243.1"/>
    </source>
</evidence>
<evidence type="ECO:0000259" key="1">
    <source>
        <dbReference type="Pfam" id="PF00535"/>
    </source>
</evidence>
<keyword evidence="2" id="KW-0808">Transferase</keyword>
<reference evidence="2" key="1">
    <citation type="submission" date="2019-03" db="EMBL/GenBank/DDBJ databases">
        <title>Genetic characterization of the O-antigen and development of a molecular serotyping scheme for Enterobacter cloacae.</title>
        <authorList>
            <person name="Li Y."/>
            <person name="Huang J."/>
            <person name="Wang X."/>
            <person name="Xu C."/>
            <person name="Han T."/>
            <person name="Guo X."/>
        </authorList>
    </citation>
    <scope>NUCLEOTIDE SEQUENCE</scope>
    <source>
        <strain evidence="2">NCTC 11584</strain>
    </source>
</reference>
<dbReference type="Gene3D" id="3.90.550.10">
    <property type="entry name" value="Spore Coat Polysaccharide Biosynthesis Protein SpsA, Chain A"/>
    <property type="match status" value="1"/>
</dbReference>
<dbReference type="EMBL" id="MK595727">
    <property type="protein sequence ID" value="QHR93243.1"/>
    <property type="molecule type" value="Genomic_DNA"/>
</dbReference>
<accession>A0A6B9XYL5</accession>
<feature type="domain" description="Glycosyltransferase 2-like" evidence="1">
    <location>
        <begin position="7"/>
        <end position="116"/>
    </location>
</feature>
<sequence length="294" mass="34152">MKPKVLVLLAVYNGEKWLAEQLTSIIAQKNIELDIIINIDKSNDNSYSICERFVTDNIKILPYGQVFGGAGANFYHLIHECDFSTYDYIAFSDQDDIWFESKISTAISKLKDFDAYSSNVIAFWHSGKQCFIDKAQPQKRFDYFFEAAGPGCTYVLTQKLAISFKRFLHENYCDVKKISLHDWLLYAFARERNYRWFIDPEPGMLYRQHANNQVGANTSFSGAFKRLAKIRQSWYRNEVYKIVCLTSLEDNEVSKNIKKGGYIASLRLALIVKELRRRPRDQVAMFVALVLGWF</sequence>
<dbReference type="GO" id="GO:0016758">
    <property type="term" value="F:hexosyltransferase activity"/>
    <property type="evidence" value="ECO:0007669"/>
    <property type="project" value="UniProtKB-ARBA"/>
</dbReference>
<dbReference type="InterPro" id="IPR029044">
    <property type="entry name" value="Nucleotide-diphossugar_trans"/>
</dbReference>
<dbReference type="PANTHER" id="PTHR22916">
    <property type="entry name" value="GLYCOSYLTRANSFERASE"/>
    <property type="match status" value="1"/>
</dbReference>
<dbReference type="Pfam" id="PF00535">
    <property type="entry name" value="Glycos_transf_2"/>
    <property type="match status" value="1"/>
</dbReference>
<organism evidence="2">
    <name type="scientific">Enterobacter cloacae</name>
    <dbReference type="NCBI Taxonomy" id="550"/>
    <lineage>
        <taxon>Bacteria</taxon>
        <taxon>Pseudomonadati</taxon>
        <taxon>Pseudomonadota</taxon>
        <taxon>Gammaproteobacteria</taxon>
        <taxon>Enterobacterales</taxon>
        <taxon>Enterobacteriaceae</taxon>
        <taxon>Enterobacter</taxon>
        <taxon>Enterobacter cloacae complex</taxon>
    </lineage>
</organism>
<dbReference type="InterPro" id="IPR001173">
    <property type="entry name" value="Glyco_trans_2-like"/>
</dbReference>
<protein>
    <submittedName>
        <fullName evidence="2">Putative glycosyltransferase EpsE</fullName>
    </submittedName>
</protein>
<dbReference type="PANTHER" id="PTHR22916:SF3">
    <property type="entry name" value="UDP-GLCNAC:BETAGAL BETA-1,3-N-ACETYLGLUCOSAMINYLTRANSFERASE-LIKE PROTEIN 1"/>
    <property type="match status" value="1"/>
</dbReference>
<name>A0A6B9XYL5_ENTCL</name>